<evidence type="ECO:0000256" key="6">
    <source>
        <dbReference type="ARBA" id="ARBA00023328"/>
    </source>
</evidence>
<dbReference type="GO" id="GO:0005634">
    <property type="term" value="C:nucleus"/>
    <property type="evidence" value="ECO:0007669"/>
    <property type="project" value="UniProtKB-SubCell"/>
</dbReference>
<name>A0A1E4T635_9ASCO</name>
<evidence type="ECO:0000256" key="4">
    <source>
        <dbReference type="ARBA" id="ARBA00022454"/>
    </source>
</evidence>
<evidence type="ECO:0000256" key="8">
    <source>
        <dbReference type="SAM" id="MobiDB-lite"/>
    </source>
</evidence>
<evidence type="ECO:0000256" key="1">
    <source>
        <dbReference type="ARBA" id="ARBA00004123"/>
    </source>
</evidence>
<reference evidence="10" key="1">
    <citation type="submission" date="2016-04" db="EMBL/GenBank/DDBJ databases">
        <title>Comparative genomics of biotechnologically important yeasts.</title>
        <authorList>
            <consortium name="DOE Joint Genome Institute"/>
            <person name="Riley R."/>
            <person name="Haridas S."/>
            <person name="Wolfe K.H."/>
            <person name="Lopes M.R."/>
            <person name="Hittinger C.T."/>
            <person name="Goker M."/>
            <person name="Salamov A."/>
            <person name="Wisecaver J."/>
            <person name="Long T.M."/>
            <person name="Aerts A.L."/>
            <person name="Barry K."/>
            <person name="Choi C."/>
            <person name="Clum A."/>
            <person name="Coughlan A.Y."/>
            <person name="Deshpande S."/>
            <person name="Douglass A.P."/>
            <person name="Hanson S.J."/>
            <person name="Klenk H.-P."/>
            <person name="Labutti K."/>
            <person name="Lapidus A."/>
            <person name="Lindquist E."/>
            <person name="Lipzen A."/>
            <person name="Meier-Kolthoff J.P."/>
            <person name="Ohm R.A."/>
            <person name="Otillar R.P."/>
            <person name="Pangilinan J."/>
            <person name="Peng Y."/>
            <person name="Rokas A."/>
            <person name="Rosa C.A."/>
            <person name="Scheuner C."/>
            <person name="Sibirny A.A."/>
            <person name="Slot J.C."/>
            <person name="Stielow J.B."/>
            <person name="Sun H."/>
            <person name="Kurtzman C.P."/>
            <person name="Blackwell M."/>
            <person name="Grigoriev I.V."/>
            <person name="Jeffries T.W."/>
        </authorList>
    </citation>
    <scope>NUCLEOTIDE SEQUENCE [LARGE SCALE GENOMIC DNA]</scope>
    <source>
        <strain evidence="10">NRRL YB-2248</strain>
    </source>
</reference>
<dbReference type="Proteomes" id="UP000094801">
    <property type="component" value="Unassembled WGS sequence"/>
</dbReference>
<dbReference type="GO" id="GO:0031511">
    <property type="term" value="C:Mis6-Sim4 complex"/>
    <property type="evidence" value="ECO:0007669"/>
    <property type="project" value="TreeGrafter"/>
</dbReference>
<dbReference type="InterPro" id="IPR018464">
    <property type="entry name" value="CENP-O"/>
</dbReference>
<keyword evidence="5" id="KW-0539">Nucleus</keyword>
<comment type="subcellular location">
    <subcellularLocation>
        <location evidence="2">Chromosome</location>
        <location evidence="2">Centromere</location>
    </subcellularLocation>
    <subcellularLocation>
        <location evidence="1">Nucleus</location>
    </subcellularLocation>
</comment>
<dbReference type="PANTHER" id="PTHR14582">
    <property type="entry name" value="INNER KINETOCHORE SUBUNIT MAL2"/>
    <property type="match status" value="1"/>
</dbReference>
<evidence type="ECO:0000256" key="7">
    <source>
        <dbReference type="SAM" id="Coils"/>
    </source>
</evidence>
<keyword evidence="10" id="KW-1185">Reference proteome</keyword>
<comment type="similarity">
    <text evidence="3">Belongs to the CENP-O/MCM21 family.</text>
</comment>
<sequence>MSALERYKKELESLEAEVDELKRKLALDKTTILRGSVTPEPNDQLPTDNKTPHETTSNKRELEMEDITPPRTHFGNRNKRAKPAESVDYIPEIAHHEYFDELINNLMVSSLNVLEKEETLKEENTALEKENKVKESTNKWNQLILQHGEKIQTENIYRLAGITTFPVNNPNKTEVEDTDGDDRFLGIRFDVFDKSLAKFSTPHYVILKKLVKNDNWFVFKTTIPRFVPLNILAAEYLNFDLFMFSKQVRKHLVQLQLKKSTFLDIQSRLKSPSRMEYDIEFSKVNIKVLNRFEMILICDLFKVTNVIVVGDLMIDAEGANRNVSIKDAAEVLFRGCEIRGLKDSFFKIMEECGLFIER</sequence>
<feature type="compositionally biased region" description="Polar residues" evidence="8">
    <location>
        <begin position="39"/>
        <end position="49"/>
    </location>
</feature>
<evidence type="ECO:0000256" key="2">
    <source>
        <dbReference type="ARBA" id="ARBA00004584"/>
    </source>
</evidence>
<evidence type="ECO:0008006" key="11">
    <source>
        <dbReference type="Google" id="ProtNLM"/>
    </source>
</evidence>
<gene>
    <name evidence="9" type="ORF">CANARDRAFT_26641</name>
</gene>
<feature type="compositionally biased region" description="Basic and acidic residues" evidence="8">
    <location>
        <begin position="50"/>
        <end position="62"/>
    </location>
</feature>
<organism evidence="9 10">
    <name type="scientific">[Candida] arabinofermentans NRRL YB-2248</name>
    <dbReference type="NCBI Taxonomy" id="983967"/>
    <lineage>
        <taxon>Eukaryota</taxon>
        <taxon>Fungi</taxon>
        <taxon>Dikarya</taxon>
        <taxon>Ascomycota</taxon>
        <taxon>Saccharomycotina</taxon>
        <taxon>Pichiomycetes</taxon>
        <taxon>Pichiales</taxon>
        <taxon>Pichiaceae</taxon>
        <taxon>Ogataea</taxon>
        <taxon>Ogataea/Candida clade</taxon>
    </lineage>
</organism>
<keyword evidence="4" id="KW-0158">Chromosome</keyword>
<evidence type="ECO:0000256" key="5">
    <source>
        <dbReference type="ARBA" id="ARBA00023242"/>
    </source>
</evidence>
<dbReference type="AlphaFoldDB" id="A0A1E4T635"/>
<dbReference type="Pfam" id="PF09496">
    <property type="entry name" value="CENP-O"/>
    <property type="match status" value="1"/>
</dbReference>
<feature type="region of interest" description="Disordered" evidence="8">
    <location>
        <begin position="32"/>
        <end position="82"/>
    </location>
</feature>
<dbReference type="OrthoDB" id="10050372at2759"/>
<proteinExistence type="inferred from homology"/>
<keyword evidence="6" id="KW-0137">Centromere</keyword>
<dbReference type="EMBL" id="KV453848">
    <property type="protein sequence ID" value="ODV87220.1"/>
    <property type="molecule type" value="Genomic_DNA"/>
</dbReference>
<evidence type="ECO:0000313" key="10">
    <source>
        <dbReference type="Proteomes" id="UP000094801"/>
    </source>
</evidence>
<dbReference type="PANTHER" id="PTHR14582:SF1">
    <property type="entry name" value="CENTROMERE PROTEIN O"/>
    <property type="match status" value="1"/>
</dbReference>
<evidence type="ECO:0000313" key="9">
    <source>
        <dbReference type="EMBL" id="ODV87220.1"/>
    </source>
</evidence>
<evidence type="ECO:0000256" key="3">
    <source>
        <dbReference type="ARBA" id="ARBA00007321"/>
    </source>
</evidence>
<accession>A0A1E4T635</accession>
<keyword evidence="7" id="KW-0175">Coiled coil</keyword>
<protein>
    <recommendedName>
        <fullName evidence="11">Central kinetochore subunit MCM21</fullName>
    </recommendedName>
</protein>
<feature type="coiled-coil region" evidence="7">
    <location>
        <begin position="4"/>
        <end position="31"/>
    </location>
</feature>